<dbReference type="AlphaFoldDB" id="A0A101P546"/>
<gene>
    <name evidence="1" type="ORF">AQI95_16440</name>
</gene>
<proteinExistence type="predicted"/>
<accession>A0A101P546</accession>
<protein>
    <submittedName>
        <fullName evidence="1">Uncharacterized protein</fullName>
    </submittedName>
</protein>
<dbReference type="EMBL" id="LMWN01000021">
    <property type="protein sequence ID" value="KUN05092.1"/>
    <property type="molecule type" value="Genomic_DNA"/>
</dbReference>
<keyword evidence="2" id="KW-1185">Reference proteome</keyword>
<name>A0A101P546_9ACTN</name>
<comment type="caution">
    <text evidence="1">The sequence shown here is derived from an EMBL/GenBank/DDBJ whole genome shotgun (WGS) entry which is preliminary data.</text>
</comment>
<reference evidence="1 2" key="1">
    <citation type="submission" date="2015-10" db="EMBL/GenBank/DDBJ databases">
        <title>Draft genome sequence of Streptomyces yokosukanensis DSM 40224, type strain for the species Streptomyces yokosukanensis.</title>
        <authorList>
            <person name="Ruckert C."/>
            <person name="Winkler A."/>
            <person name="Kalinowski J."/>
            <person name="Kampfer P."/>
            <person name="Glaeser S."/>
        </authorList>
    </citation>
    <scope>NUCLEOTIDE SEQUENCE [LARGE SCALE GENOMIC DNA]</scope>
    <source>
        <strain evidence="1 2">DSM 40224</strain>
    </source>
</reference>
<evidence type="ECO:0000313" key="1">
    <source>
        <dbReference type="EMBL" id="KUN05092.1"/>
    </source>
</evidence>
<evidence type="ECO:0000313" key="2">
    <source>
        <dbReference type="Proteomes" id="UP000053127"/>
    </source>
</evidence>
<sequence length="661" mass="71639">MIRKNFKAWDGSVNLSLIAQQTRAVGDDFRDMSKRADLARTLEEAGDSIGLCTPDGNIINIPWDMKDLSAQSAKEAQQEAAILKKALDDPKSATSREDIQTIAHSLADHQDDPAYMTAFMIAGGITEATRVPSILHEQDGTHNGAVFNPQSEKILAQYGKATQVMSDLAVKGNYPHPAPNYLAALTNPPNGDMWSVGVLFKYGPRGDQWNPKVLSDAGGAMLDWRAKQSGRNGMRPDYMPRIGSSGTYGYYTSPGVHNWYQSIDLDPQYTDPDNGSRLITAIQANDPALALMNRIGENPEASRDLLTAPDGAGLRYARQLVDYHWETPGPNGPIDESDAVRRVLTLAANDRSPEHADQSGLAASNILTAAAKEKDTFFNRDDADKKEQFQIYPKGTAVALAGITATWADQLGATSLLAGPESRGYSRHVLGSNPEDLVNVMELFAKDNPDAAAMFDTTLHGQVSEAAGSAHATNDLTNMGHIAGLFTKAKLGAKYTEAQQLDEEHKHNLMVLNYAGNIFGWIPAPSTPEGETLQGAAQLAAKGLKYSQNLVTVGRTIIAPDKDPFSTSNADKQERLNQEQAKQQYLTFSPAIAQGLIRAGKIPPPDPANAPWYDPRTKTVAANAWNNGDFNNWSSTQDDRATYINAFQSGFSHAEVSPDGK</sequence>
<dbReference type="RefSeq" id="WP_159056530.1">
    <property type="nucleotide sequence ID" value="NZ_KQ948211.1"/>
</dbReference>
<dbReference type="OrthoDB" id="3492988at2"/>
<organism evidence="1 2">
    <name type="scientific">Streptomyces yokosukanensis</name>
    <dbReference type="NCBI Taxonomy" id="67386"/>
    <lineage>
        <taxon>Bacteria</taxon>
        <taxon>Bacillati</taxon>
        <taxon>Actinomycetota</taxon>
        <taxon>Actinomycetes</taxon>
        <taxon>Kitasatosporales</taxon>
        <taxon>Streptomycetaceae</taxon>
        <taxon>Streptomyces</taxon>
    </lineage>
</organism>
<dbReference type="STRING" id="67386.AQI95_16440"/>
<dbReference type="Proteomes" id="UP000053127">
    <property type="component" value="Unassembled WGS sequence"/>
</dbReference>